<protein>
    <submittedName>
        <fullName evidence="2">Uncharacterized protein</fullName>
    </submittedName>
</protein>
<dbReference type="AlphaFoldDB" id="A0A6B0V4L0"/>
<feature type="compositionally biased region" description="Basic and acidic residues" evidence="1">
    <location>
        <begin position="169"/>
        <end position="178"/>
    </location>
</feature>
<organism evidence="2">
    <name type="scientific">Ixodes ricinus</name>
    <name type="common">Common tick</name>
    <name type="synonym">Acarus ricinus</name>
    <dbReference type="NCBI Taxonomy" id="34613"/>
    <lineage>
        <taxon>Eukaryota</taxon>
        <taxon>Metazoa</taxon>
        <taxon>Ecdysozoa</taxon>
        <taxon>Arthropoda</taxon>
        <taxon>Chelicerata</taxon>
        <taxon>Arachnida</taxon>
        <taxon>Acari</taxon>
        <taxon>Parasitiformes</taxon>
        <taxon>Ixodida</taxon>
        <taxon>Ixodoidea</taxon>
        <taxon>Ixodidae</taxon>
        <taxon>Ixodinae</taxon>
        <taxon>Ixodes</taxon>
    </lineage>
</organism>
<feature type="region of interest" description="Disordered" evidence="1">
    <location>
        <begin position="169"/>
        <end position="205"/>
    </location>
</feature>
<name>A0A6B0V4L0_IXORI</name>
<evidence type="ECO:0000313" key="2">
    <source>
        <dbReference type="EMBL" id="MXU96832.1"/>
    </source>
</evidence>
<reference evidence="2" key="1">
    <citation type="submission" date="2019-12" db="EMBL/GenBank/DDBJ databases">
        <title>An insight into the sialome of adult female Ixodes ricinus ticks feeding for 6 days.</title>
        <authorList>
            <person name="Perner J."/>
            <person name="Ribeiro J.M.C."/>
        </authorList>
    </citation>
    <scope>NUCLEOTIDE SEQUENCE</scope>
    <source>
        <strain evidence="2">Semi-engorged</strain>
        <tissue evidence="2">Salivary glands</tissue>
    </source>
</reference>
<proteinExistence type="predicted"/>
<dbReference type="EMBL" id="GIFC01014749">
    <property type="protein sequence ID" value="MXU96832.1"/>
    <property type="molecule type" value="Transcribed_RNA"/>
</dbReference>
<sequence>MFIFRLFRGVATTDAYLIHARIIARSLEGIQQNGHSGTSVCDWHGLRCCFARNTLDAKKRCIGAFEKDNRIAYRSHLRGQFNVLPNSDAARSGAKEGSWKARLGRKATRGGKVVPLGGAAWQADAQCALLDQEETDHDQGGQLAPELLVGQHFPAAGPTVVLEDHAPHQVEQHPHKEQDEQDGASAESGRGCGWLGATGPAEGHRQVALQGRIEQPLMLRLRSRVSRRSKI</sequence>
<accession>A0A6B0V4L0</accession>
<evidence type="ECO:0000256" key="1">
    <source>
        <dbReference type="SAM" id="MobiDB-lite"/>
    </source>
</evidence>